<name>X1CKZ3_9ZZZZ</name>
<accession>X1CKZ3</accession>
<evidence type="ECO:0000313" key="1">
    <source>
        <dbReference type="EMBL" id="GAG84886.1"/>
    </source>
</evidence>
<comment type="caution">
    <text evidence="1">The sequence shown here is derived from an EMBL/GenBank/DDBJ whole genome shotgun (WGS) entry which is preliminary data.</text>
</comment>
<sequence length="114" mass="12475">MKFMKCIVLTVWLTIIAVSANADVVEGVTDAIKGDNKAIREYVTEALEALQEGVNNIATDQIEDKAITGDKITEDQAGMITMEKVGDLTSGLNELHFINFIILSSLMVVPVRTY</sequence>
<dbReference type="EMBL" id="BART01012749">
    <property type="protein sequence ID" value="GAG84886.1"/>
    <property type="molecule type" value="Genomic_DNA"/>
</dbReference>
<reference evidence="1" key="1">
    <citation type="journal article" date="2014" name="Front. Microbiol.">
        <title>High frequency of phylogenetically diverse reductive dehalogenase-homologous genes in deep subseafloor sedimentary metagenomes.</title>
        <authorList>
            <person name="Kawai M."/>
            <person name="Futagami T."/>
            <person name="Toyoda A."/>
            <person name="Takaki Y."/>
            <person name="Nishi S."/>
            <person name="Hori S."/>
            <person name="Arai W."/>
            <person name="Tsubouchi T."/>
            <person name="Morono Y."/>
            <person name="Uchiyama I."/>
            <person name="Ito T."/>
            <person name="Fujiyama A."/>
            <person name="Inagaki F."/>
            <person name="Takami H."/>
        </authorList>
    </citation>
    <scope>NUCLEOTIDE SEQUENCE</scope>
    <source>
        <strain evidence="1">Expedition CK06-06</strain>
    </source>
</reference>
<dbReference type="AlphaFoldDB" id="X1CKZ3"/>
<organism evidence="1">
    <name type="scientific">marine sediment metagenome</name>
    <dbReference type="NCBI Taxonomy" id="412755"/>
    <lineage>
        <taxon>unclassified sequences</taxon>
        <taxon>metagenomes</taxon>
        <taxon>ecological metagenomes</taxon>
    </lineage>
</organism>
<proteinExistence type="predicted"/>
<protein>
    <submittedName>
        <fullName evidence="1">Uncharacterized protein</fullName>
    </submittedName>
</protein>
<gene>
    <name evidence="1" type="ORF">S01H4_26439</name>
</gene>